<dbReference type="AlphaFoldDB" id="U7VDR3"/>
<dbReference type="SUPFAM" id="SSF46785">
    <property type="entry name" value="Winged helix' DNA-binding domain"/>
    <property type="match status" value="1"/>
</dbReference>
<dbReference type="HOGENOM" id="CLU_075053_3_6_0"/>
<evidence type="ECO:0000256" key="2">
    <source>
        <dbReference type="ARBA" id="ARBA00023125"/>
    </source>
</evidence>
<organism evidence="6 7">
    <name type="scientific">Cetobacterium somerae ATCC BAA-474</name>
    <dbReference type="NCBI Taxonomy" id="1319815"/>
    <lineage>
        <taxon>Bacteria</taxon>
        <taxon>Fusobacteriati</taxon>
        <taxon>Fusobacteriota</taxon>
        <taxon>Fusobacteriia</taxon>
        <taxon>Fusobacteriales</taxon>
        <taxon>Fusobacteriaceae</taxon>
        <taxon>Cetobacterium</taxon>
    </lineage>
</organism>
<dbReference type="Pfam" id="PF00027">
    <property type="entry name" value="cNMP_binding"/>
    <property type="match status" value="1"/>
</dbReference>
<dbReference type="Proteomes" id="UP000017081">
    <property type="component" value="Unassembled WGS sequence"/>
</dbReference>
<feature type="domain" description="Cyclic nucleotide-binding" evidence="4">
    <location>
        <begin position="6"/>
        <end position="127"/>
    </location>
</feature>
<dbReference type="EMBL" id="AXZF01000029">
    <property type="protein sequence ID" value="ERT69269.1"/>
    <property type="molecule type" value="Genomic_DNA"/>
</dbReference>
<dbReference type="SMART" id="SM00100">
    <property type="entry name" value="cNMP"/>
    <property type="match status" value="1"/>
</dbReference>
<comment type="caution">
    <text evidence="6">The sequence shown here is derived from an EMBL/GenBank/DDBJ whole genome shotgun (WGS) entry which is preliminary data.</text>
</comment>
<evidence type="ECO:0000313" key="6">
    <source>
        <dbReference type="EMBL" id="ERT69269.1"/>
    </source>
</evidence>
<dbReference type="eggNOG" id="COG0664">
    <property type="taxonomic scope" value="Bacteria"/>
</dbReference>
<evidence type="ECO:0008006" key="8">
    <source>
        <dbReference type="Google" id="ProtNLM"/>
    </source>
</evidence>
<keyword evidence="2" id="KW-0238">DNA-binding</keyword>
<accession>U7VDR3</accession>
<dbReference type="PATRIC" id="fig|1319815.3.peg.746"/>
<dbReference type="SMART" id="SM00419">
    <property type="entry name" value="HTH_CRP"/>
    <property type="match status" value="1"/>
</dbReference>
<evidence type="ECO:0000256" key="1">
    <source>
        <dbReference type="ARBA" id="ARBA00023015"/>
    </source>
</evidence>
<proteinExistence type="predicted"/>
<sequence>MNQDYLSSSLSKECLDNLLRVSQCQEFKQGETLFLEHSFCESIYFIISGNVTVYKDNSDGKRKIIYLLGKDSFLNDTMVYDESQKTSVSCDAFTDVKVMIIPIKELKRLILKYPDLAILMIKSLSKKTKRLYRQLKNTTTISMDKRIAAKLWKLAKDFGYEYKEFHGFTVKVNNTYLADMLGTNRETVSRGIKKLKELGLVKVENGQIFILKTEIRDFYRR</sequence>
<evidence type="ECO:0000313" key="7">
    <source>
        <dbReference type="Proteomes" id="UP000017081"/>
    </source>
</evidence>
<keyword evidence="1" id="KW-0805">Transcription regulation</keyword>
<dbReference type="CDD" id="cd00038">
    <property type="entry name" value="CAP_ED"/>
    <property type="match status" value="1"/>
</dbReference>
<dbReference type="PROSITE" id="PS50042">
    <property type="entry name" value="CNMP_BINDING_3"/>
    <property type="match status" value="1"/>
</dbReference>
<dbReference type="GO" id="GO:0003677">
    <property type="term" value="F:DNA binding"/>
    <property type="evidence" value="ECO:0007669"/>
    <property type="project" value="UniProtKB-KW"/>
</dbReference>
<name>U7VDR3_9FUSO</name>
<dbReference type="Gene3D" id="2.60.120.10">
    <property type="entry name" value="Jelly Rolls"/>
    <property type="match status" value="1"/>
</dbReference>
<protein>
    <recommendedName>
        <fullName evidence="8">Cyclic nucleotide-binding domain protein</fullName>
    </recommendedName>
</protein>
<dbReference type="InterPro" id="IPR012318">
    <property type="entry name" value="HTH_CRP"/>
</dbReference>
<dbReference type="SUPFAM" id="SSF51206">
    <property type="entry name" value="cAMP-binding domain-like"/>
    <property type="match status" value="1"/>
</dbReference>
<dbReference type="PANTHER" id="PTHR24567:SF74">
    <property type="entry name" value="HTH-TYPE TRANSCRIPTIONAL REGULATOR ARCR"/>
    <property type="match status" value="1"/>
</dbReference>
<dbReference type="PROSITE" id="PS51063">
    <property type="entry name" value="HTH_CRP_2"/>
    <property type="match status" value="1"/>
</dbReference>
<dbReference type="Pfam" id="PF13545">
    <property type="entry name" value="HTH_Crp_2"/>
    <property type="match status" value="1"/>
</dbReference>
<dbReference type="GO" id="GO:0005829">
    <property type="term" value="C:cytosol"/>
    <property type="evidence" value="ECO:0007669"/>
    <property type="project" value="TreeGrafter"/>
</dbReference>
<dbReference type="InterPro" id="IPR050397">
    <property type="entry name" value="Env_Response_Regulators"/>
</dbReference>
<gene>
    <name evidence="6" type="ORF">HMPREF0202_00778</name>
</gene>
<dbReference type="InterPro" id="IPR000595">
    <property type="entry name" value="cNMP-bd_dom"/>
</dbReference>
<dbReference type="InterPro" id="IPR036390">
    <property type="entry name" value="WH_DNA-bd_sf"/>
</dbReference>
<dbReference type="InterPro" id="IPR014710">
    <property type="entry name" value="RmlC-like_jellyroll"/>
</dbReference>
<dbReference type="GO" id="GO:0003700">
    <property type="term" value="F:DNA-binding transcription factor activity"/>
    <property type="evidence" value="ECO:0007669"/>
    <property type="project" value="TreeGrafter"/>
</dbReference>
<evidence type="ECO:0000256" key="3">
    <source>
        <dbReference type="ARBA" id="ARBA00023163"/>
    </source>
</evidence>
<evidence type="ECO:0000259" key="5">
    <source>
        <dbReference type="PROSITE" id="PS51063"/>
    </source>
</evidence>
<dbReference type="RefSeq" id="WP_023050323.1">
    <property type="nucleotide sequence ID" value="NZ_CP173062.2"/>
</dbReference>
<reference evidence="6 7" key="1">
    <citation type="submission" date="2013-08" db="EMBL/GenBank/DDBJ databases">
        <authorList>
            <person name="Weinstock G."/>
            <person name="Sodergren E."/>
            <person name="Wylie T."/>
            <person name="Fulton L."/>
            <person name="Fulton R."/>
            <person name="Fronick C."/>
            <person name="O'Laughlin M."/>
            <person name="Godfrey J."/>
            <person name="Miner T."/>
            <person name="Herter B."/>
            <person name="Appelbaum E."/>
            <person name="Cordes M."/>
            <person name="Lek S."/>
            <person name="Wollam A."/>
            <person name="Pepin K.H."/>
            <person name="Palsikar V.B."/>
            <person name="Mitreva M."/>
            <person name="Wilson R.K."/>
        </authorList>
    </citation>
    <scope>NUCLEOTIDE SEQUENCE [LARGE SCALE GENOMIC DNA]</scope>
    <source>
        <strain evidence="6 7">ATCC BAA-474</strain>
    </source>
</reference>
<dbReference type="PANTHER" id="PTHR24567">
    <property type="entry name" value="CRP FAMILY TRANSCRIPTIONAL REGULATORY PROTEIN"/>
    <property type="match status" value="1"/>
</dbReference>
<keyword evidence="7" id="KW-1185">Reference proteome</keyword>
<evidence type="ECO:0000259" key="4">
    <source>
        <dbReference type="PROSITE" id="PS50042"/>
    </source>
</evidence>
<keyword evidence="3" id="KW-0804">Transcription</keyword>
<dbReference type="STRING" id="1319815.HMPREF0202_00778"/>
<dbReference type="InterPro" id="IPR018490">
    <property type="entry name" value="cNMP-bd_dom_sf"/>
</dbReference>
<feature type="domain" description="HTH crp-type" evidence="5">
    <location>
        <begin position="141"/>
        <end position="214"/>
    </location>
</feature>